<dbReference type="EMBL" id="JAJITD010000003">
    <property type="protein sequence ID" value="MCC8392613.1"/>
    <property type="molecule type" value="Genomic_DNA"/>
</dbReference>
<dbReference type="InterPro" id="IPR035979">
    <property type="entry name" value="RBD_domain_sf"/>
</dbReference>
<dbReference type="Proteomes" id="UP001431019">
    <property type="component" value="Unassembled WGS sequence"/>
</dbReference>
<gene>
    <name evidence="1" type="ORF">LJ656_08435</name>
</gene>
<proteinExistence type="predicted"/>
<reference evidence="1 2" key="1">
    <citation type="submission" date="2021-11" db="EMBL/GenBank/DDBJ databases">
        <authorList>
            <person name="Oh E.-T."/>
            <person name="Kim S.-B."/>
        </authorList>
    </citation>
    <scope>NUCLEOTIDE SEQUENCE [LARGE SCALE GENOMIC DNA]</scope>
    <source>
        <strain evidence="1 2">MMS20-SJTR3</strain>
    </source>
</reference>
<keyword evidence="2" id="KW-1185">Reference proteome</keyword>
<dbReference type="RefSeq" id="WP_230508811.1">
    <property type="nucleotide sequence ID" value="NZ_JAJITD010000003.1"/>
</dbReference>
<name>A0ABS8JRX7_9BURK</name>
<evidence type="ECO:0000313" key="2">
    <source>
        <dbReference type="Proteomes" id="UP001431019"/>
    </source>
</evidence>
<sequence>MAELYLGNVEESVTEEEIAEFLIRYGFPRPSSVQRVPGSGSRPAAIVLFDDVSTDGLRLLQPRIHNVFWKNHTLVAQLLPERSED</sequence>
<organism evidence="1 2">
    <name type="scientific">Paraburkholderia sejongensis</name>
    <dbReference type="NCBI Taxonomy" id="2886946"/>
    <lineage>
        <taxon>Bacteria</taxon>
        <taxon>Pseudomonadati</taxon>
        <taxon>Pseudomonadota</taxon>
        <taxon>Betaproteobacteria</taxon>
        <taxon>Burkholderiales</taxon>
        <taxon>Burkholderiaceae</taxon>
        <taxon>Paraburkholderia</taxon>
    </lineage>
</organism>
<comment type="caution">
    <text evidence="1">The sequence shown here is derived from an EMBL/GenBank/DDBJ whole genome shotgun (WGS) entry which is preliminary data.</text>
</comment>
<evidence type="ECO:0000313" key="1">
    <source>
        <dbReference type="EMBL" id="MCC8392613.1"/>
    </source>
</evidence>
<accession>A0ABS8JRX7</accession>
<dbReference type="SUPFAM" id="SSF54928">
    <property type="entry name" value="RNA-binding domain, RBD"/>
    <property type="match status" value="1"/>
</dbReference>
<protein>
    <submittedName>
        <fullName evidence="1">RNA-binding protein</fullName>
    </submittedName>
</protein>